<keyword evidence="3" id="KW-1185">Reference proteome</keyword>
<proteinExistence type="predicted"/>
<keyword evidence="1" id="KW-0812">Transmembrane</keyword>
<accession>A0ABU6MQJ6</accession>
<dbReference type="EMBL" id="JARMAB010000031">
    <property type="protein sequence ID" value="MED1205320.1"/>
    <property type="molecule type" value="Genomic_DNA"/>
</dbReference>
<feature type="transmembrane region" description="Helical" evidence="1">
    <location>
        <begin position="68"/>
        <end position="87"/>
    </location>
</feature>
<sequence>MQNKKKSFSTAMLIIPWLTVPFIGKTAFFRFLPVASFVNLFISILSLIANRKNWWKNKNPLSPGPIDFSYILGPFYVATLWIFKLSYGNFPKYLLLNILLDFINAFPLGQIWERMGIFKFKKMKHVTWYLICVLLSIIIYAYQYTVEKSIKKPEPQD</sequence>
<dbReference type="Proteomes" id="UP001341444">
    <property type="component" value="Unassembled WGS sequence"/>
</dbReference>
<evidence type="ECO:0000313" key="2">
    <source>
        <dbReference type="EMBL" id="MED1205320.1"/>
    </source>
</evidence>
<feature type="transmembrane region" description="Helical" evidence="1">
    <location>
        <begin position="93"/>
        <end position="113"/>
    </location>
</feature>
<gene>
    <name evidence="2" type="ORF">P4T90_19915</name>
</gene>
<protein>
    <submittedName>
        <fullName evidence="2">Uncharacterized protein</fullName>
    </submittedName>
</protein>
<feature type="transmembrane region" description="Helical" evidence="1">
    <location>
        <begin position="125"/>
        <end position="143"/>
    </location>
</feature>
<evidence type="ECO:0000256" key="1">
    <source>
        <dbReference type="SAM" id="Phobius"/>
    </source>
</evidence>
<feature type="transmembrane region" description="Helical" evidence="1">
    <location>
        <begin position="7"/>
        <end position="24"/>
    </location>
</feature>
<evidence type="ECO:0000313" key="3">
    <source>
        <dbReference type="Proteomes" id="UP001341444"/>
    </source>
</evidence>
<feature type="transmembrane region" description="Helical" evidence="1">
    <location>
        <begin position="30"/>
        <end position="48"/>
    </location>
</feature>
<keyword evidence="1" id="KW-1133">Transmembrane helix</keyword>
<organism evidence="2 3">
    <name type="scientific">Heyndrickxia acidicola</name>
    <dbReference type="NCBI Taxonomy" id="209389"/>
    <lineage>
        <taxon>Bacteria</taxon>
        <taxon>Bacillati</taxon>
        <taxon>Bacillota</taxon>
        <taxon>Bacilli</taxon>
        <taxon>Bacillales</taxon>
        <taxon>Bacillaceae</taxon>
        <taxon>Heyndrickxia</taxon>
    </lineage>
</organism>
<keyword evidence="1" id="KW-0472">Membrane</keyword>
<reference evidence="2 3" key="1">
    <citation type="submission" date="2023-03" db="EMBL/GenBank/DDBJ databases">
        <title>Bacillus Genome Sequencing.</title>
        <authorList>
            <person name="Dunlap C."/>
        </authorList>
    </citation>
    <scope>NUCLEOTIDE SEQUENCE [LARGE SCALE GENOMIC DNA]</scope>
    <source>
        <strain evidence="2 3">B-23453</strain>
    </source>
</reference>
<name>A0ABU6MQJ6_9BACI</name>
<dbReference type="RefSeq" id="WP_066269336.1">
    <property type="nucleotide sequence ID" value="NZ_JARMAB010000031.1"/>
</dbReference>
<comment type="caution">
    <text evidence="2">The sequence shown here is derived from an EMBL/GenBank/DDBJ whole genome shotgun (WGS) entry which is preliminary data.</text>
</comment>